<feature type="compositionally biased region" description="Low complexity" evidence="1">
    <location>
        <begin position="278"/>
        <end position="288"/>
    </location>
</feature>
<dbReference type="STRING" id="48269.A0A183LH77"/>
<feature type="region of interest" description="Disordered" evidence="1">
    <location>
        <begin position="365"/>
        <end position="396"/>
    </location>
</feature>
<feature type="region of interest" description="Disordered" evidence="1">
    <location>
        <begin position="278"/>
        <end position="343"/>
    </location>
</feature>
<feature type="compositionally biased region" description="Low complexity" evidence="1">
    <location>
        <begin position="367"/>
        <end position="385"/>
    </location>
</feature>
<dbReference type="AlphaFoldDB" id="A0A183LH77"/>
<organism evidence="2 3">
    <name type="scientific">Schistosoma margrebowiei</name>
    <dbReference type="NCBI Taxonomy" id="48269"/>
    <lineage>
        <taxon>Eukaryota</taxon>
        <taxon>Metazoa</taxon>
        <taxon>Spiralia</taxon>
        <taxon>Lophotrochozoa</taxon>
        <taxon>Platyhelminthes</taxon>
        <taxon>Trematoda</taxon>
        <taxon>Digenea</taxon>
        <taxon>Strigeidida</taxon>
        <taxon>Schistosomatoidea</taxon>
        <taxon>Schistosomatidae</taxon>
        <taxon>Schistosoma</taxon>
    </lineage>
</organism>
<evidence type="ECO:0000256" key="1">
    <source>
        <dbReference type="SAM" id="MobiDB-lite"/>
    </source>
</evidence>
<gene>
    <name evidence="2" type="ORF">SMRZ_LOCUS3152</name>
</gene>
<dbReference type="Proteomes" id="UP000277204">
    <property type="component" value="Unassembled WGS sequence"/>
</dbReference>
<feature type="compositionally biased region" description="Basic and acidic residues" evidence="1">
    <location>
        <begin position="290"/>
        <end position="307"/>
    </location>
</feature>
<proteinExistence type="predicted"/>
<dbReference type="EMBL" id="UZAI01000878">
    <property type="protein sequence ID" value="VDO57214.1"/>
    <property type="molecule type" value="Genomic_DNA"/>
</dbReference>
<reference evidence="2 3" key="1">
    <citation type="submission" date="2018-11" db="EMBL/GenBank/DDBJ databases">
        <authorList>
            <consortium name="Pathogen Informatics"/>
        </authorList>
    </citation>
    <scope>NUCLEOTIDE SEQUENCE [LARGE SCALE GENOMIC DNA]</scope>
    <source>
        <strain evidence="2 3">Zambia</strain>
    </source>
</reference>
<accession>A0A183LH77</accession>
<name>A0A183LH77_9TREM</name>
<keyword evidence="3" id="KW-1185">Reference proteome</keyword>
<protein>
    <submittedName>
        <fullName evidence="2">Uncharacterized protein</fullName>
    </submittedName>
</protein>
<evidence type="ECO:0000313" key="2">
    <source>
        <dbReference type="EMBL" id="VDO57214.1"/>
    </source>
</evidence>
<sequence length="427" mass="48650">MRQDGVNEDDLLEIKQDISSLRFEIREDRKREVVRAVCQLESLKQELVGELSKQNSILQNVLLPYTVAAATSTSTTTTTPTTTNCTISSYQNAITSIQQTLPKSEIELPLLINIQKKHSLQHYSSMSNTTDQTLNSINSKMKDSKKKYSLNYDKDINHLTKMNEILFDYSWLPNKHNKMNTITGLYIDDWYQFKNEIKIGLKEELVSLIQNKYLIVNNEKLLNELETTNNNDISNQIVSTSYNSLTNENKLDIFQNKICTKHSEKLFPRFTQTNYNFRKNSRQNNNNNTEEIKLSHSKYPDNIEEKSSCSTFKSSSSSPPRSAVPSETLSSALMPSSSSRSHDQYLIASTSKAMKNINISNTSRIRPIVSPTPTNITTINNSSSSGHRNSKLSKDEHNIDENEGIIKIYETSNIHYDDDSSSSTIRK</sequence>
<evidence type="ECO:0000313" key="3">
    <source>
        <dbReference type="Proteomes" id="UP000277204"/>
    </source>
</evidence>
<feature type="compositionally biased region" description="Low complexity" evidence="1">
    <location>
        <begin position="308"/>
        <end position="339"/>
    </location>
</feature>